<dbReference type="FunFam" id="3.30.70.270:FF:000001">
    <property type="entry name" value="Diguanylate cyclase domain protein"/>
    <property type="match status" value="1"/>
</dbReference>
<accession>A0A8D5JM33</accession>
<evidence type="ECO:0000259" key="4">
    <source>
        <dbReference type="PROSITE" id="PS50113"/>
    </source>
</evidence>
<evidence type="ECO:0000256" key="2">
    <source>
        <dbReference type="ARBA" id="ARBA00034247"/>
    </source>
</evidence>
<dbReference type="KEGG" id="mpau:ZMTM_17090"/>
<evidence type="ECO:0000259" key="3">
    <source>
        <dbReference type="PROSITE" id="PS50112"/>
    </source>
</evidence>
<gene>
    <name evidence="6" type="ORF">ZMTM_17090</name>
</gene>
<dbReference type="InterPro" id="IPR043128">
    <property type="entry name" value="Rev_trsase/Diguanyl_cyclase"/>
</dbReference>
<dbReference type="InterPro" id="IPR000700">
    <property type="entry name" value="PAS-assoc_C"/>
</dbReference>
<evidence type="ECO:0000256" key="1">
    <source>
        <dbReference type="ARBA" id="ARBA00012528"/>
    </source>
</evidence>
<organism evidence="6 7">
    <name type="scientific">Methyloradius palustris</name>
    <dbReference type="NCBI Taxonomy" id="2778876"/>
    <lineage>
        <taxon>Bacteria</taxon>
        <taxon>Pseudomonadati</taxon>
        <taxon>Pseudomonadota</taxon>
        <taxon>Betaproteobacteria</taxon>
        <taxon>Nitrosomonadales</taxon>
        <taxon>Methylophilaceae</taxon>
        <taxon>Methyloradius</taxon>
    </lineage>
</organism>
<proteinExistence type="predicted"/>
<dbReference type="PROSITE" id="PS50112">
    <property type="entry name" value="PAS"/>
    <property type="match status" value="2"/>
</dbReference>
<sequence length="573" mass="65299">MSKNTQYLVSPDSLPIHLLFITQGDGQIRHGNQSALNMFGLSLTQLTALKFPELLHGKHAEIEDHFSAASLNQKVVQLKPNISNKHIWVELYANELMHENESCICVVLKEYSDSQLILSEFIQTNVLYQNLMRITPDAAFIIDLTGKIICSTTYGQTLFGYMHADDLAHTSIFDLLVPQEITRARKHFAQVLTGTEAGMQEYTAIRKTGQNFWLELNFGIIRQQDNTPKSIFLVARDISQRKKIETELQTQETHYRTLVESARSMILHMSPDGHILFVNKYAEEFFGFAPGELVGKHVMDTIVPEIETSTNRDLSQMIEEIFHDVNNYRININENIRKNGERVWVAWSNGAIFDAQGKLIEVCSVGNDVTEQRQAQHELAEAHNQLQLQYQEIHLLQEKLRDQATRDPLTNLFNRRYLEETLLREMARCEREKIPLAIVMIDIDYFKKTNDAFGHEAGDQILRSIAALLQNHTRDEDVVCRYGGEEFIAVLPGASLDQAQKRAEFWRSEFQSLDFTFDGIAHQATFSCGVSAYNQHGNNADTLIKLADDALYQAKSNGRNQVVIYPSTSTSIV</sequence>
<dbReference type="InterPro" id="IPR029787">
    <property type="entry name" value="Nucleotide_cyclase"/>
</dbReference>
<dbReference type="GO" id="GO:0043709">
    <property type="term" value="P:cell adhesion involved in single-species biofilm formation"/>
    <property type="evidence" value="ECO:0007669"/>
    <property type="project" value="TreeGrafter"/>
</dbReference>
<dbReference type="Pfam" id="PF00990">
    <property type="entry name" value="GGDEF"/>
    <property type="match status" value="1"/>
</dbReference>
<protein>
    <recommendedName>
        <fullName evidence="1">diguanylate cyclase</fullName>
        <ecNumber evidence="1">2.7.7.65</ecNumber>
    </recommendedName>
</protein>
<dbReference type="InterPro" id="IPR000160">
    <property type="entry name" value="GGDEF_dom"/>
</dbReference>
<dbReference type="Pfam" id="PF00989">
    <property type="entry name" value="PAS"/>
    <property type="match status" value="1"/>
</dbReference>
<dbReference type="CDD" id="cd00130">
    <property type="entry name" value="PAS"/>
    <property type="match status" value="2"/>
</dbReference>
<dbReference type="SMART" id="SM00086">
    <property type="entry name" value="PAC"/>
    <property type="match status" value="2"/>
</dbReference>
<dbReference type="Proteomes" id="UP000826722">
    <property type="component" value="Chromosome"/>
</dbReference>
<keyword evidence="7" id="KW-1185">Reference proteome</keyword>
<dbReference type="Gene3D" id="3.30.450.20">
    <property type="entry name" value="PAS domain"/>
    <property type="match status" value="3"/>
</dbReference>
<evidence type="ECO:0000313" key="7">
    <source>
        <dbReference type="Proteomes" id="UP000826722"/>
    </source>
</evidence>
<comment type="catalytic activity">
    <reaction evidence="2">
        <text>2 GTP = 3',3'-c-di-GMP + 2 diphosphate</text>
        <dbReference type="Rhea" id="RHEA:24898"/>
        <dbReference type="ChEBI" id="CHEBI:33019"/>
        <dbReference type="ChEBI" id="CHEBI:37565"/>
        <dbReference type="ChEBI" id="CHEBI:58805"/>
        <dbReference type="EC" id="2.7.7.65"/>
    </reaction>
</comment>
<feature type="domain" description="PAS" evidence="3">
    <location>
        <begin position="124"/>
        <end position="195"/>
    </location>
</feature>
<dbReference type="InterPro" id="IPR013767">
    <property type="entry name" value="PAS_fold"/>
</dbReference>
<dbReference type="GO" id="GO:0005886">
    <property type="term" value="C:plasma membrane"/>
    <property type="evidence" value="ECO:0007669"/>
    <property type="project" value="TreeGrafter"/>
</dbReference>
<dbReference type="InterPro" id="IPR001610">
    <property type="entry name" value="PAC"/>
</dbReference>
<dbReference type="PANTHER" id="PTHR45138:SF9">
    <property type="entry name" value="DIGUANYLATE CYCLASE DGCM-RELATED"/>
    <property type="match status" value="1"/>
</dbReference>
<dbReference type="AlphaFoldDB" id="A0A8D5JM33"/>
<dbReference type="PROSITE" id="PS50113">
    <property type="entry name" value="PAC"/>
    <property type="match status" value="2"/>
</dbReference>
<reference evidence="6" key="1">
    <citation type="journal article" date="2021" name="Arch. Microbiol.">
        <title>Methyloradius palustris gen. nov., sp. nov., a methanol-oxidizing bacterium isolated from snow.</title>
        <authorList>
            <person name="Miyadera T."/>
            <person name="Kojima H."/>
            <person name="Fukui M."/>
        </authorList>
    </citation>
    <scope>NUCLEOTIDE SEQUENCE</scope>
    <source>
        <strain evidence="6">Zm11</strain>
    </source>
</reference>
<dbReference type="EC" id="2.7.7.65" evidence="1"/>
<dbReference type="Pfam" id="PF13426">
    <property type="entry name" value="PAS_9"/>
    <property type="match status" value="1"/>
</dbReference>
<name>A0A8D5JM33_9PROT</name>
<dbReference type="PANTHER" id="PTHR45138">
    <property type="entry name" value="REGULATORY COMPONENTS OF SENSORY TRANSDUCTION SYSTEM"/>
    <property type="match status" value="1"/>
</dbReference>
<feature type="domain" description="PAC" evidence="4">
    <location>
        <begin position="326"/>
        <end position="381"/>
    </location>
</feature>
<dbReference type="InterPro" id="IPR000014">
    <property type="entry name" value="PAS"/>
</dbReference>
<dbReference type="SUPFAM" id="SSF55073">
    <property type="entry name" value="Nucleotide cyclase"/>
    <property type="match status" value="1"/>
</dbReference>
<dbReference type="CDD" id="cd01949">
    <property type="entry name" value="GGDEF"/>
    <property type="match status" value="1"/>
</dbReference>
<evidence type="ECO:0000259" key="5">
    <source>
        <dbReference type="PROSITE" id="PS50887"/>
    </source>
</evidence>
<dbReference type="EMBL" id="AP024110">
    <property type="protein sequence ID" value="BCM25450.1"/>
    <property type="molecule type" value="Genomic_DNA"/>
</dbReference>
<dbReference type="SUPFAM" id="SSF55785">
    <property type="entry name" value="PYP-like sensor domain (PAS domain)"/>
    <property type="match status" value="3"/>
</dbReference>
<evidence type="ECO:0000313" key="6">
    <source>
        <dbReference type="EMBL" id="BCM25450.1"/>
    </source>
</evidence>
<dbReference type="SMART" id="SM00091">
    <property type="entry name" value="PAS"/>
    <property type="match status" value="3"/>
</dbReference>
<dbReference type="PROSITE" id="PS50887">
    <property type="entry name" value="GGDEF"/>
    <property type="match status" value="1"/>
</dbReference>
<dbReference type="InterPro" id="IPR035965">
    <property type="entry name" value="PAS-like_dom_sf"/>
</dbReference>
<feature type="domain" description="PAC" evidence="4">
    <location>
        <begin position="198"/>
        <end position="250"/>
    </location>
</feature>
<feature type="domain" description="PAS" evidence="3">
    <location>
        <begin position="251"/>
        <end position="321"/>
    </location>
</feature>
<dbReference type="GO" id="GO:1902201">
    <property type="term" value="P:negative regulation of bacterial-type flagellum-dependent cell motility"/>
    <property type="evidence" value="ECO:0007669"/>
    <property type="project" value="TreeGrafter"/>
</dbReference>
<feature type="domain" description="GGDEF" evidence="5">
    <location>
        <begin position="434"/>
        <end position="567"/>
    </location>
</feature>
<dbReference type="NCBIfam" id="TIGR00229">
    <property type="entry name" value="sensory_box"/>
    <property type="match status" value="2"/>
</dbReference>
<dbReference type="RefSeq" id="WP_221763538.1">
    <property type="nucleotide sequence ID" value="NZ_AP024110.1"/>
</dbReference>
<dbReference type="GO" id="GO:0052621">
    <property type="term" value="F:diguanylate cyclase activity"/>
    <property type="evidence" value="ECO:0007669"/>
    <property type="project" value="UniProtKB-EC"/>
</dbReference>
<dbReference type="InterPro" id="IPR050469">
    <property type="entry name" value="Diguanylate_Cyclase"/>
</dbReference>
<dbReference type="SMART" id="SM00267">
    <property type="entry name" value="GGDEF"/>
    <property type="match status" value="1"/>
</dbReference>
<dbReference type="Gene3D" id="3.30.70.270">
    <property type="match status" value="1"/>
</dbReference>
<dbReference type="NCBIfam" id="TIGR00254">
    <property type="entry name" value="GGDEF"/>
    <property type="match status" value="1"/>
</dbReference>